<reference evidence="2 3" key="1">
    <citation type="journal article" date="2019" name="Int. J. Syst. Evol. Microbiol.">
        <title>The Global Catalogue of Microorganisms (GCM) 10K type strain sequencing project: providing services to taxonomists for standard genome sequencing and annotation.</title>
        <authorList>
            <consortium name="The Broad Institute Genomics Platform"/>
            <consortium name="The Broad Institute Genome Sequencing Center for Infectious Disease"/>
            <person name="Wu L."/>
            <person name="Ma J."/>
        </authorList>
    </citation>
    <scope>NUCLEOTIDE SEQUENCE [LARGE SCALE GENOMIC DNA]</scope>
    <source>
        <strain evidence="2 3">JCM 19585</strain>
    </source>
</reference>
<dbReference type="NCBIfam" id="NF005592">
    <property type="entry name" value="PRK07322.1"/>
    <property type="match status" value="1"/>
</dbReference>
<evidence type="ECO:0000313" key="3">
    <source>
        <dbReference type="Proteomes" id="UP000628840"/>
    </source>
</evidence>
<dbReference type="Gene3D" id="3.40.50.2020">
    <property type="match status" value="1"/>
</dbReference>
<dbReference type="AlphaFoldDB" id="A0A830EW46"/>
<gene>
    <name evidence="2" type="ORF">GCM10009037_19040</name>
</gene>
<accession>A0A830EW46</accession>
<evidence type="ECO:0000313" key="2">
    <source>
        <dbReference type="EMBL" id="GGL35553.1"/>
    </source>
</evidence>
<dbReference type="GO" id="GO:0016757">
    <property type="term" value="F:glycosyltransferase activity"/>
    <property type="evidence" value="ECO:0007669"/>
    <property type="project" value="UniProtKB-KW"/>
</dbReference>
<dbReference type="SUPFAM" id="SSF53271">
    <property type="entry name" value="PRTase-like"/>
    <property type="match status" value="1"/>
</dbReference>
<dbReference type="EMBL" id="BMPF01000002">
    <property type="protein sequence ID" value="GGL35553.1"/>
    <property type="molecule type" value="Genomic_DNA"/>
</dbReference>
<keyword evidence="2" id="KW-0328">Glycosyltransferase</keyword>
<dbReference type="InterPro" id="IPR000836">
    <property type="entry name" value="PRTase_dom"/>
</dbReference>
<keyword evidence="2" id="KW-0808">Transferase</keyword>
<feature type="domain" description="Phosphoribosyltransferase" evidence="1">
    <location>
        <begin position="65"/>
        <end position="177"/>
    </location>
</feature>
<dbReference type="PANTHER" id="PTHR43218:SF1">
    <property type="entry name" value="PHOSPHORIBOSYLTRANSFERASE"/>
    <property type="match status" value="1"/>
</dbReference>
<dbReference type="RefSeq" id="WP_188883252.1">
    <property type="nucleotide sequence ID" value="NZ_BMPF01000002.1"/>
</dbReference>
<protein>
    <submittedName>
        <fullName evidence="2">Adenine phosphoribosyltransferase</fullName>
    </submittedName>
</protein>
<sequence length="194" mass="20822">MTRYERPYRDRDAYTLELFGEEWTLPVVAVDDDTYVASDARLVLGTTRFVESAAVALADRLADRDPAIDYLVTPEAKSLPLTQALAAELGVEYVVVRKSVKSYMRDPVSVAADSITTAGEQRLVLDGADAERLDGARVALVDDAVSTGGTMASLDSLIETVDATVAARAAVFAEGREHPAVETLATLPLFVAET</sequence>
<comment type="caution">
    <text evidence="2">The sequence shown here is derived from an EMBL/GenBank/DDBJ whole genome shotgun (WGS) entry which is preliminary data.</text>
</comment>
<name>A0A830EW46_9EURY</name>
<dbReference type="CDD" id="cd06223">
    <property type="entry name" value="PRTases_typeI"/>
    <property type="match status" value="1"/>
</dbReference>
<organism evidence="2 3">
    <name type="scientific">Halarchaeum grantii</name>
    <dbReference type="NCBI Taxonomy" id="1193105"/>
    <lineage>
        <taxon>Archaea</taxon>
        <taxon>Methanobacteriati</taxon>
        <taxon>Methanobacteriota</taxon>
        <taxon>Stenosarchaea group</taxon>
        <taxon>Halobacteria</taxon>
        <taxon>Halobacteriales</taxon>
        <taxon>Halobacteriaceae</taxon>
    </lineage>
</organism>
<keyword evidence="3" id="KW-1185">Reference proteome</keyword>
<dbReference type="Proteomes" id="UP000628840">
    <property type="component" value="Unassembled WGS sequence"/>
</dbReference>
<dbReference type="InterPro" id="IPR029057">
    <property type="entry name" value="PRTase-like"/>
</dbReference>
<dbReference type="Pfam" id="PF00156">
    <property type="entry name" value="Pribosyltran"/>
    <property type="match status" value="1"/>
</dbReference>
<proteinExistence type="predicted"/>
<dbReference type="PANTHER" id="PTHR43218">
    <property type="entry name" value="PHOSPHORIBOSYLTRANSFERASE-RELATED"/>
    <property type="match status" value="1"/>
</dbReference>
<evidence type="ECO:0000259" key="1">
    <source>
        <dbReference type="Pfam" id="PF00156"/>
    </source>
</evidence>
<dbReference type="OrthoDB" id="4952at2157"/>